<keyword evidence="2" id="KW-1185">Reference proteome</keyword>
<evidence type="ECO:0000313" key="1">
    <source>
        <dbReference type="EMBL" id="PSS28792.1"/>
    </source>
</evidence>
<dbReference type="Gramene" id="PSS28792">
    <property type="protein sequence ID" value="PSS28792"/>
    <property type="gene ID" value="CEY00_Acc03326"/>
</dbReference>
<comment type="caution">
    <text evidence="1">The sequence shown here is derived from an EMBL/GenBank/DDBJ whole genome shotgun (WGS) entry which is preliminary data.</text>
</comment>
<accession>A0A2R6RFI7</accession>
<evidence type="ECO:0000313" key="2">
    <source>
        <dbReference type="Proteomes" id="UP000241394"/>
    </source>
</evidence>
<reference evidence="2" key="2">
    <citation type="journal article" date="2018" name="BMC Genomics">
        <title>A manually annotated Actinidia chinensis var. chinensis (kiwifruit) genome highlights the challenges associated with draft genomes and gene prediction in plants.</title>
        <authorList>
            <person name="Pilkington S.M."/>
            <person name="Crowhurst R."/>
            <person name="Hilario E."/>
            <person name="Nardozza S."/>
            <person name="Fraser L."/>
            <person name="Peng Y."/>
            <person name="Gunaseelan K."/>
            <person name="Simpson R."/>
            <person name="Tahir J."/>
            <person name="Deroles S.C."/>
            <person name="Templeton K."/>
            <person name="Luo Z."/>
            <person name="Davy M."/>
            <person name="Cheng C."/>
            <person name="McNeilage M."/>
            <person name="Scaglione D."/>
            <person name="Liu Y."/>
            <person name="Zhang Q."/>
            <person name="Datson P."/>
            <person name="De Silva N."/>
            <person name="Gardiner S.E."/>
            <person name="Bassett H."/>
            <person name="Chagne D."/>
            <person name="McCallum J."/>
            <person name="Dzierzon H."/>
            <person name="Deng C."/>
            <person name="Wang Y.Y."/>
            <person name="Barron L."/>
            <person name="Manako K."/>
            <person name="Bowen J."/>
            <person name="Foster T.M."/>
            <person name="Erridge Z.A."/>
            <person name="Tiffin H."/>
            <person name="Waite C.N."/>
            <person name="Davies K.M."/>
            <person name="Grierson E.P."/>
            <person name="Laing W.A."/>
            <person name="Kirk R."/>
            <person name="Chen X."/>
            <person name="Wood M."/>
            <person name="Montefiori M."/>
            <person name="Brummell D.A."/>
            <person name="Schwinn K.E."/>
            <person name="Catanach A."/>
            <person name="Fullerton C."/>
            <person name="Li D."/>
            <person name="Meiyalaghan S."/>
            <person name="Nieuwenhuizen N."/>
            <person name="Read N."/>
            <person name="Prakash R."/>
            <person name="Hunter D."/>
            <person name="Zhang H."/>
            <person name="McKenzie M."/>
            <person name="Knabel M."/>
            <person name="Harris A."/>
            <person name="Allan A.C."/>
            <person name="Gleave A."/>
            <person name="Chen A."/>
            <person name="Janssen B.J."/>
            <person name="Plunkett B."/>
            <person name="Ampomah-Dwamena C."/>
            <person name="Voogd C."/>
            <person name="Leif D."/>
            <person name="Lafferty D."/>
            <person name="Souleyre E.J.F."/>
            <person name="Varkonyi-Gasic E."/>
            <person name="Gambi F."/>
            <person name="Hanley J."/>
            <person name="Yao J.L."/>
            <person name="Cheung J."/>
            <person name="David K.M."/>
            <person name="Warren B."/>
            <person name="Marsh K."/>
            <person name="Snowden K.C."/>
            <person name="Lin-Wang K."/>
            <person name="Brian L."/>
            <person name="Martinez-Sanchez M."/>
            <person name="Wang M."/>
            <person name="Ileperuma N."/>
            <person name="Macnee N."/>
            <person name="Campin R."/>
            <person name="McAtee P."/>
            <person name="Drummond R.S.M."/>
            <person name="Espley R.V."/>
            <person name="Ireland H.S."/>
            <person name="Wu R."/>
            <person name="Atkinson R.G."/>
            <person name="Karunairetnam S."/>
            <person name="Bulley S."/>
            <person name="Chunkath S."/>
            <person name="Hanley Z."/>
            <person name="Storey R."/>
            <person name="Thrimawithana A.H."/>
            <person name="Thomson S."/>
            <person name="David C."/>
            <person name="Testolin R."/>
            <person name="Huang H."/>
            <person name="Hellens R.P."/>
            <person name="Schaffer R.J."/>
        </authorList>
    </citation>
    <scope>NUCLEOTIDE SEQUENCE [LARGE SCALE GENOMIC DNA]</scope>
    <source>
        <strain evidence="2">cv. Red5</strain>
    </source>
</reference>
<dbReference type="InParanoid" id="A0A2R6RFI7"/>
<dbReference type="AlphaFoldDB" id="A0A2R6RFI7"/>
<dbReference type="Proteomes" id="UP000241394">
    <property type="component" value="Chromosome LG6"/>
</dbReference>
<gene>
    <name evidence="1" type="ORF">CEY00_Acc03326</name>
</gene>
<dbReference type="EMBL" id="NKQK01000006">
    <property type="protein sequence ID" value="PSS28792.1"/>
    <property type="molecule type" value="Genomic_DNA"/>
</dbReference>
<dbReference type="OrthoDB" id="1093396at2759"/>
<organism evidence="1 2">
    <name type="scientific">Actinidia chinensis var. chinensis</name>
    <name type="common">Chinese soft-hair kiwi</name>
    <dbReference type="NCBI Taxonomy" id="1590841"/>
    <lineage>
        <taxon>Eukaryota</taxon>
        <taxon>Viridiplantae</taxon>
        <taxon>Streptophyta</taxon>
        <taxon>Embryophyta</taxon>
        <taxon>Tracheophyta</taxon>
        <taxon>Spermatophyta</taxon>
        <taxon>Magnoliopsida</taxon>
        <taxon>eudicotyledons</taxon>
        <taxon>Gunneridae</taxon>
        <taxon>Pentapetalae</taxon>
        <taxon>asterids</taxon>
        <taxon>Ericales</taxon>
        <taxon>Actinidiaceae</taxon>
        <taxon>Actinidia</taxon>
    </lineage>
</organism>
<name>A0A2R6RFI7_ACTCC</name>
<sequence>MLHEWKDGRFLTAPQKYRSSKIFCILVFVIFAAQFELNAANGRLPWIVNPQEFKPSDIIVYPCTSNCQHGYCCYCNISKMPPICEKCCRKD</sequence>
<proteinExistence type="predicted"/>
<reference evidence="1 2" key="1">
    <citation type="submission" date="2017-07" db="EMBL/GenBank/DDBJ databases">
        <title>An improved, manually edited Actinidia chinensis var. chinensis (kiwifruit) genome highlights the challenges associated with draft genomes and gene prediction in plants.</title>
        <authorList>
            <person name="Pilkington S."/>
            <person name="Crowhurst R."/>
            <person name="Hilario E."/>
            <person name="Nardozza S."/>
            <person name="Fraser L."/>
            <person name="Peng Y."/>
            <person name="Gunaseelan K."/>
            <person name="Simpson R."/>
            <person name="Tahir J."/>
            <person name="Deroles S."/>
            <person name="Templeton K."/>
            <person name="Luo Z."/>
            <person name="Davy M."/>
            <person name="Cheng C."/>
            <person name="Mcneilage M."/>
            <person name="Scaglione D."/>
            <person name="Liu Y."/>
            <person name="Zhang Q."/>
            <person name="Datson P."/>
            <person name="De Silva N."/>
            <person name="Gardiner S."/>
            <person name="Bassett H."/>
            <person name="Chagne D."/>
            <person name="Mccallum J."/>
            <person name="Dzierzon H."/>
            <person name="Deng C."/>
            <person name="Wang Y.-Y."/>
            <person name="Barron N."/>
            <person name="Manako K."/>
            <person name="Bowen J."/>
            <person name="Foster T."/>
            <person name="Erridge Z."/>
            <person name="Tiffin H."/>
            <person name="Waite C."/>
            <person name="Davies K."/>
            <person name="Grierson E."/>
            <person name="Laing W."/>
            <person name="Kirk R."/>
            <person name="Chen X."/>
            <person name="Wood M."/>
            <person name="Montefiori M."/>
            <person name="Brummell D."/>
            <person name="Schwinn K."/>
            <person name="Catanach A."/>
            <person name="Fullerton C."/>
            <person name="Li D."/>
            <person name="Meiyalaghan S."/>
            <person name="Nieuwenhuizen N."/>
            <person name="Read N."/>
            <person name="Prakash R."/>
            <person name="Hunter D."/>
            <person name="Zhang H."/>
            <person name="Mckenzie M."/>
            <person name="Knabel M."/>
            <person name="Harris A."/>
            <person name="Allan A."/>
            <person name="Chen A."/>
            <person name="Janssen B."/>
            <person name="Plunkett B."/>
            <person name="Dwamena C."/>
            <person name="Voogd C."/>
            <person name="Leif D."/>
            <person name="Lafferty D."/>
            <person name="Souleyre E."/>
            <person name="Varkonyi-Gasic E."/>
            <person name="Gambi F."/>
            <person name="Hanley J."/>
            <person name="Yao J.-L."/>
            <person name="Cheung J."/>
            <person name="David K."/>
            <person name="Warren B."/>
            <person name="Marsh K."/>
            <person name="Snowden K."/>
            <person name="Lin-Wang K."/>
            <person name="Brian L."/>
            <person name="Martinez-Sanchez M."/>
            <person name="Wang M."/>
            <person name="Ileperuma N."/>
            <person name="Macnee N."/>
            <person name="Campin R."/>
            <person name="Mcatee P."/>
            <person name="Drummond R."/>
            <person name="Espley R."/>
            <person name="Ireland H."/>
            <person name="Wu R."/>
            <person name="Atkinson R."/>
            <person name="Karunairetnam S."/>
            <person name="Bulley S."/>
            <person name="Chunkath S."/>
            <person name="Hanley Z."/>
            <person name="Storey R."/>
            <person name="Thrimawithana A."/>
            <person name="Thomson S."/>
            <person name="David C."/>
            <person name="Testolin R."/>
        </authorList>
    </citation>
    <scope>NUCLEOTIDE SEQUENCE [LARGE SCALE GENOMIC DNA]</scope>
    <source>
        <strain evidence="2">cv. Red5</strain>
        <tissue evidence="1">Young leaf</tissue>
    </source>
</reference>
<protein>
    <submittedName>
        <fullName evidence="1">Uncharacterized protein</fullName>
    </submittedName>
</protein>